<dbReference type="GO" id="GO:1904680">
    <property type="term" value="F:peptide transmembrane transporter activity"/>
    <property type="evidence" value="ECO:0007669"/>
    <property type="project" value="TreeGrafter"/>
</dbReference>
<dbReference type="InterPro" id="IPR039424">
    <property type="entry name" value="SBP_5"/>
</dbReference>
<dbReference type="AlphaFoldDB" id="A0A221T2J7"/>
<dbReference type="GO" id="GO:0015833">
    <property type="term" value="P:peptide transport"/>
    <property type="evidence" value="ECO:0007669"/>
    <property type="project" value="TreeGrafter"/>
</dbReference>
<feature type="chain" id="PRO_5011228878" evidence="1">
    <location>
        <begin position="21"/>
        <end position="572"/>
    </location>
</feature>
<reference evidence="3 4" key="1">
    <citation type="submission" date="2017-05" db="EMBL/GenBank/DDBJ databases">
        <title>The complete genome sequence of Deinococcus ficus isolated from the rhizosphere of the Ficus religiosa L. in Taiwan.</title>
        <authorList>
            <person name="Wu K.-M."/>
            <person name="Liao T.-L."/>
            <person name="Liu Y.-M."/>
            <person name="Young C.-C."/>
            <person name="Tsai S.-F."/>
        </authorList>
    </citation>
    <scope>NUCLEOTIDE SEQUENCE [LARGE SCALE GENOMIC DNA]</scope>
    <source>
        <strain evidence="3 4">CC-FR2-10</strain>
        <plasmid evidence="4">pdfi3</plasmid>
    </source>
</reference>
<dbReference type="CDD" id="cd08512">
    <property type="entry name" value="PBP2_NikA_DppA_OppA_like_7"/>
    <property type="match status" value="1"/>
</dbReference>
<dbReference type="PANTHER" id="PTHR30290:SF34">
    <property type="entry name" value="ABC TRANSPORTER, PERIPLASMIC OLIGO-PEPTIDE BINDING PROTEIN, PUTATIVE-RELATED"/>
    <property type="match status" value="1"/>
</dbReference>
<feature type="domain" description="Solute-binding protein family 5" evidence="2">
    <location>
        <begin position="69"/>
        <end position="486"/>
    </location>
</feature>
<dbReference type="KEGG" id="dfc:DFI_18270"/>
<dbReference type="InterPro" id="IPR030678">
    <property type="entry name" value="Peptide/Ni-bd"/>
</dbReference>
<protein>
    <submittedName>
        <fullName evidence="3">Peptide ABC transporter substrate-binding protein</fullName>
    </submittedName>
</protein>
<evidence type="ECO:0000313" key="4">
    <source>
        <dbReference type="Proteomes" id="UP000259030"/>
    </source>
</evidence>
<feature type="signal peptide" evidence="1">
    <location>
        <begin position="1"/>
        <end position="20"/>
    </location>
</feature>
<dbReference type="Gene3D" id="3.90.76.10">
    <property type="entry name" value="Dipeptide-binding Protein, Domain 1"/>
    <property type="match status" value="1"/>
</dbReference>
<keyword evidence="1" id="KW-0732">Signal</keyword>
<name>A0A221T2J7_9DEIO</name>
<evidence type="ECO:0000256" key="1">
    <source>
        <dbReference type="SAM" id="SignalP"/>
    </source>
</evidence>
<keyword evidence="4" id="KW-1185">Reference proteome</keyword>
<dbReference type="PIRSF" id="PIRSF002741">
    <property type="entry name" value="MppA"/>
    <property type="match status" value="1"/>
</dbReference>
<dbReference type="GO" id="GO:0043190">
    <property type="term" value="C:ATP-binding cassette (ABC) transporter complex"/>
    <property type="evidence" value="ECO:0007669"/>
    <property type="project" value="InterPro"/>
</dbReference>
<sequence length="572" mass="62785">MHKALLTSLSLALLVSTAHATAPKDTLVMQWASDITTLDPAQAYDGASFAVTENLYDTLVTYAGSNLKTPVPSLATRWTIRPDGRQYTFDLRKNVKFHSGNAFACADAEYSLRRMLVTNHAESGIWYVAESLLGTGSNANDDKSVTWAKISAAVKCNAAGQLVLTLPKADPALLSKLASQNTAIVDRVHAVRLGDWNGTESTWKAWIGKDLTNSVLHRQPSGTGAYRLVRRDAQSLLAVRFDGYWGKAAPLKNVVLQLVPEEAARLAAFNRCDADIIELDGRASLVQVKSMPQATIVDGLPDLATPVIAMNQDIKDPALLGSGKLDGRGIPANFFADLNVRRAFNFAFDRTRYVREITDGTGLTRTMALPPSFLGYDEKIAQFPYSPARAAEEFKKAFGGRLWQNGFVLNVTYRSDLSSSQTTMELLKQSVEAINPKFRVNLLPLAYSELLAASKEGKTTMVGLLWSPDYLDPDNIMYTLYSSEGYYAPRTSFKDAQIDAMLERARTITDAKAREALYQSVGARAQTLAPYILLPSEPNFVAYCRSLKGISKATFNPMLGSLSGVYWRNLSK</sequence>
<organism evidence="3 4">
    <name type="scientific">Deinococcus ficus</name>
    <dbReference type="NCBI Taxonomy" id="317577"/>
    <lineage>
        <taxon>Bacteria</taxon>
        <taxon>Thermotogati</taxon>
        <taxon>Deinococcota</taxon>
        <taxon>Deinococci</taxon>
        <taxon>Deinococcales</taxon>
        <taxon>Deinococcaceae</taxon>
        <taxon>Deinococcus</taxon>
    </lineage>
</organism>
<proteinExistence type="predicted"/>
<dbReference type="GO" id="GO:0042597">
    <property type="term" value="C:periplasmic space"/>
    <property type="evidence" value="ECO:0007669"/>
    <property type="project" value="UniProtKB-ARBA"/>
</dbReference>
<geneLocation type="plasmid" evidence="4">
    <name>pdfi3</name>
</geneLocation>
<gene>
    <name evidence="3" type="ORF">DFI_18270</name>
</gene>
<dbReference type="Pfam" id="PF00496">
    <property type="entry name" value="SBP_bac_5"/>
    <property type="match status" value="1"/>
</dbReference>
<dbReference type="SUPFAM" id="SSF53850">
    <property type="entry name" value="Periplasmic binding protein-like II"/>
    <property type="match status" value="1"/>
</dbReference>
<dbReference type="Proteomes" id="UP000259030">
    <property type="component" value="Plasmid pDFI3"/>
</dbReference>
<keyword evidence="3" id="KW-0614">Plasmid</keyword>
<accession>A0A221T2J7</accession>
<dbReference type="InterPro" id="IPR000914">
    <property type="entry name" value="SBP_5_dom"/>
</dbReference>
<dbReference type="PANTHER" id="PTHR30290">
    <property type="entry name" value="PERIPLASMIC BINDING COMPONENT OF ABC TRANSPORTER"/>
    <property type="match status" value="1"/>
</dbReference>
<dbReference type="Gene3D" id="3.40.190.10">
    <property type="entry name" value="Periplasmic binding protein-like II"/>
    <property type="match status" value="1"/>
</dbReference>
<evidence type="ECO:0000313" key="3">
    <source>
        <dbReference type="EMBL" id="ASN83147.1"/>
    </source>
</evidence>
<dbReference type="EMBL" id="CP021084">
    <property type="protein sequence ID" value="ASN83147.1"/>
    <property type="molecule type" value="Genomic_DNA"/>
</dbReference>
<evidence type="ECO:0000259" key="2">
    <source>
        <dbReference type="Pfam" id="PF00496"/>
    </source>
</evidence>
<dbReference type="RefSeq" id="WP_027464384.1">
    <property type="nucleotide sequence ID" value="NZ_CP021084.1"/>
</dbReference>
<dbReference type="Gene3D" id="3.10.105.10">
    <property type="entry name" value="Dipeptide-binding Protein, Domain 3"/>
    <property type="match status" value="1"/>
</dbReference>